<proteinExistence type="inferred from homology"/>
<dbReference type="CDD" id="cd05251">
    <property type="entry name" value="NmrA_like_SDR_a"/>
    <property type="match status" value="1"/>
</dbReference>
<evidence type="ECO:0000256" key="1">
    <source>
        <dbReference type="ARBA" id="ARBA00006328"/>
    </source>
</evidence>
<dbReference type="Proteomes" id="UP000635477">
    <property type="component" value="Unassembled WGS sequence"/>
</dbReference>
<reference evidence="4" key="2">
    <citation type="submission" date="2020-05" db="EMBL/GenBank/DDBJ databases">
        <authorList>
            <person name="Kim H.-S."/>
            <person name="Proctor R.H."/>
            <person name="Brown D.W."/>
        </authorList>
    </citation>
    <scope>NUCLEOTIDE SEQUENCE</scope>
    <source>
        <strain evidence="4">NRRL 22465</strain>
    </source>
</reference>
<name>A0A8H4UUV7_9HYPO</name>
<dbReference type="Gene3D" id="3.90.25.10">
    <property type="entry name" value="UDP-galactose 4-epimerase, domain 1"/>
    <property type="match status" value="1"/>
</dbReference>
<evidence type="ECO:0000313" key="4">
    <source>
        <dbReference type="EMBL" id="KAF4983963.1"/>
    </source>
</evidence>
<comment type="similarity">
    <text evidence="1">Belongs to the NmrA-type oxidoreductase family.</text>
</comment>
<dbReference type="GO" id="GO:0005634">
    <property type="term" value="C:nucleus"/>
    <property type="evidence" value="ECO:0007669"/>
    <property type="project" value="TreeGrafter"/>
</dbReference>
<dbReference type="Pfam" id="PF05368">
    <property type="entry name" value="NmrA"/>
    <property type="match status" value="1"/>
</dbReference>
<dbReference type="PANTHER" id="PTHR42748:SF31">
    <property type="entry name" value="NMRA-LIKE DOMAIN-CONTAINING PROTEIN-RELATED"/>
    <property type="match status" value="1"/>
</dbReference>
<feature type="domain" description="NmrA-like" evidence="3">
    <location>
        <begin position="2"/>
        <end position="296"/>
    </location>
</feature>
<dbReference type="EMBL" id="JABEYC010000040">
    <property type="protein sequence ID" value="KAF4983963.1"/>
    <property type="molecule type" value="Genomic_DNA"/>
</dbReference>
<dbReference type="SUPFAM" id="SSF51735">
    <property type="entry name" value="NAD(P)-binding Rossmann-fold domains"/>
    <property type="match status" value="1"/>
</dbReference>
<reference evidence="4" key="1">
    <citation type="journal article" date="2020" name="BMC Genomics">
        <title>Correction to: Identification and distribution of gene clusters required for synthesis of sphingolipid metabolism inhibitors in diverse species of the filamentous fungus Fusarium.</title>
        <authorList>
            <person name="Kim H.S."/>
            <person name="Lohmar J.M."/>
            <person name="Busman M."/>
            <person name="Brown D.W."/>
            <person name="Naumann T.A."/>
            <person name="Divon H.H."/>
            <person name="Lysoe E."/>
            <person name="Uhlig S."/>
            <person name="Proctor R.H."/>
        </authorList>
    </citation>
    <scope>NUCLEOTIDE SEQUENCE</scope>
    <source>
        <strain evidence="4">NRRL 22465</strain>
    </source>
</reference>
<dbReference type="PANTHER" id="PTHR42748">
    <property type="entry name" value="NITROGEN METABOLITE REPRESSION PROTEIN NMRA FAMILY MEMBER"/>
    <property type="match status" value="1"/>
</dbReference>
<evidence type="ECO:0000256" key="2">
    <source>
        <dbReference type="ARBA" id="ARBA00022857"/>
    </source>
</evidence>
<comment type="caution">
    <text evidence="4">The sequence shown here is derived from an EMBL/GenBank/DDBJ whole genome shotgun (WGS) entry which is preliminary data.</text>
</comment>
<gene>
    <name evidence="4" type="ORF">FZEAL_755</name>
</gene>
<dbReference type="InterPro" id="IPR008030">
    <property type="entry name" value="NmrA-like"/>
</dbReference>
<dbReference type="OrthoDB" id="300709at2759"/>
<sequence>MSKILTVFGATGNQGGSVVRAILNDPALSKEFKIRGITRDASKPAAKELASKGVEVISADMNSAEQAAPAVKDAHTVFVVTNYWDSNKGNGELAQGKAVTDACKAAGVQHLIFSSLLDTNKISQGRLTHIKHFEEKAQVEQYIRDSGIPATFVLPGFFMSNLFTSIRKNDEGGYSFVLPVSGDKAQVPLFEAGSDTGKFVKAAIKHRSDVLGKRIYAATDYYTPSRLISEFSEVIGKPASYSQVPTEAFKSFLPPSIAEEMTENMLLLEDPGYYAGADLEESLSLLDEKPTTWKEFVEQYKSKWTE</sequence>
<dbReference type="Gene3D" id="3.40.50.720">
    <property type="entry name" value="NAD(P)-binding Rossmann-like Domain"/>
    <property type="match status" value="1"/>
</dbReference>
<accession>A0A8H4UUV7</accession>
<keyword evidence="2" id="KW-0521">NADP</keyword>
<keyword evidence="5" id="KW-1185">Reference proteome</keyword>
<evidence type="ECO:0000259" key="3">
    <source>
        <dbReference type="Pfam" id="PF05368"/>
    </source>
</evidence>
<evidence type="ECO:0000313" key="5">
    <source>
        <dbReference type="Proteomes" id="UP000635477"/>
    </source>
</evidence>
<dbReference type="AlphaFoldDB" id="A0A8H4UUV7"/>
<protein>
    <recommendedName>
        <fullName evidence="3">NmrA-like domain-containing protein</fullName>
    </recommendedName>
</protein>
<organism evidence="4 5">
    <name type="scientific">Fusarium zealandicum</name>
    <dbReference type="NCBI Taxonomy" id="1053134"/>
    <lineage>
        <taxon>Eukaryota</taxon>
        <taxon>Fungi</taxon>
        <taxon>Dikarya</taxon>
        <taxon>Ascomycota</taxon>
        <taxon>Pezizomycotina</taxon>
        <taxon>Sordariomycetes</taxon>
        <taxon>Hypocreomycetidae</taxon>
        <taxon>Hypocreales</taxon>
        <taxon>Nectriaceae</taxon>
        <taxon>Fusarium</taxon>
        <taxon>Fusarium staphyleae species complex</taxon>
    </lineage>
</organism>
<dbReference type="InterPro" id="IPR051164">
    <property type="entry name" value="NmrA-like_oxidored"/>
</dbReference>
<dbReference type="InterPro" id="IPR036291">
    <property type="entry name" value="NAD(P)-bd_dom_sf"/>
</dbReference>